<dbReference type="GO" id="GO:0003700">
    <property type="term" value="F:DNA-binding transcription factor activity"/>
    <property type="evidence" value="ECO:0007669"/>
    <property type="project" value="InterPro"/>
</dbReference>
<proteinExistence type="predicted"/>
<dbReference type="GeneID" id="90157376"/>
<dbReference type="InterPro" id="IPR001034">
    <property type="entry name" value="DeoR_HTH"/>
</dbReference>
<reference evidence="10 11" key="1">
    <citation type="submission" date="2020-04" db="EMBL/GenBank/DDBJ databases">
        <title>MicrobeNet Type strains.</title>
        <authorList>
            <person name="Nicholson A.C."/>
        </authorList>
    </citation>
    <scope>NUCLEOTIDE SEQUENCE [LARGE SCALE GENOMIC DNA]</scope>
    <source>
        <strain evidence="10 11">ATCC BAA-14</strain>
    </source>
</reference>
<feature type="domain" description="HTH iclR-type" evidence="8">
    <location>
        <begin position="17"/>
        <end position="78"/>
    </location>
</feature>
<dbReference type="PANTHER" id="PTHR30136">
    <property type="entry name" value="HELIX-TURN-HELIX TRANSCRIPTIONAL REGULATOR, ICLR FAMILY"/>
    <property type="match status" value="1"/>
</dbReference>
<evidence type="ECO:0000259" key="7">
    <source>
        <dbReference type="PROSITE" id="PS51000"/>
    </source>
</evidence>
<dbReference type="GO" id="GO:0003677">
    <property type="term" value="F:DNA binding"/>
    <property type="evidence" value="ECO:0007669"/>
    <property type="project" value="UniProtKB-KW"/>
</dbReference>
<dbReference type="Proteomes" id="UP000563898">
    <property type="component" value="Unassembled WGS sequence"/>
</dbReference>
<dbReference type="InterPro" id="IPR014757">
    <property type="entry name" value="Tscrpt_reg_IclR_C"/>
</dbReference>
<dbReference type="SUPFAM" id="SSF46785">
    <property type="entry name" value="Winged helix' DNA-binding domain"/>
    <property type="match status" value="1"/>
</dbReference>
<dbReference type="GO" id="GO:0045892">
    <property type="term" value="P:negative regulation of DNA-templated transcription"/>
    <property type="evidence" value="ECO:0007669"/>
    <property type="project" value="TreeGrafter"/>
</dbReference>
<dbReference type="PROSITE" id="PS51000">
    <property type="entry name" value="HTH_DEOR_2"/>
    <property type="match status" value="1"/>
</dbReference>
<evidence type="ECO:0000313" key="11">
    <source>
        <dbReference type="Proteomes" id="UP000563898"/>
    </source>
</evidence>
<comment type="caution">
    <text evidence="10">The sequence shown here is derived from an EMBL/GenBank/DDBJ whole genome shotgun (WGS) entry which is preliminary data.</text>
</comment>
<dbReference type="PANTHER" id="PTHR30136:SF24">
    <property type="entry name" value="HTH-TYPE TRANSCRIPTIONAL REPRESSOR ALLR"/>
    <property type="match status" value="1"/>
</dbReference>
<sequence>MPTKESNPSENSGSGAVQSVDRALQILELIGQHGAAGVTELAAELGVHKSTVSRVIGSLEARGFVEQEPGGRKYRIGFTVVRLASSTSATLDLSKQGQEICEMLAAELGETANIAVLGGTQAVNIVEAQGTSSVALHTWIGQTSPAHATSSGKTLLAALSDDEVRATFIAGLPGYTEHTITEIDALLADLARIRDRGWAIAEEELELGLVAVAAPIRDHSGAVIGALSVSGPRYRLDPDDAPALAATVQRAAAELNSRFGFRG</sequence>
<evidence type="ECO:0000256" key="5">
    <source>
        <dbReference type="ARBA" id="ARBA00058938"/>
    </source>
</evidence>
<evidence type="ECO:0000256" key="1">
    <source>
        <dbReference type="ARBA" id="ARBA00022798"/>
    </source>
</evidence>
<keyword evidence="4" id="KW-0804">Transcription</keyword>
<dbReference type="InterPro" id="IPR005471">
    <property type="entry name" value="Tscrpt_reg_IclR_N"/>
</dbReference>
<dbReference type="PROSITE" id="PS51078">
    <property type="entry name" value="ICLR_ED"/>
    <property type="match status" value="1"/>
</dbReference>
<keyword evidence="2" id="KW-0805">Transcription regulation</keyword>
<dbReference type="InterPro" id="IPR036390">
    <property type="entry name" value="WH_DNA-bd_sf"/>
</dbReference>
<keyword evidence="1" id="KW-0319">Glycerol metabolism</keyword>
<dbReference type="PROSITE" id="PS51077">
    <property type="entry name" value="HTH_ICLR"/>
    <property type="match status" value="1"/>
</dbReference>
<dbReference type="Gene3D" id="3.30.450.40">
    <property type="match status" value="1"/>
</dbReference>
<evidence type="ECO:0000256" key="4">
    <source>
        <dbReference type="ARBA" id="ARBA00023163"/>
    </source>
</evidence>
<dbReference type="SMART" id="SM00346">
    <property type="entry name" value="HTH_ICLR"/>
    <property type="match status" value="1"/>
</dbReference>
<name>A0A846WIT8_9ACTN</name>
<organism evidence="10 11">
    <name type="scientific">Gordonia polyisoprenivorans</name>
    <dbReference type="NCBI Taxonomy" id="84595"/>
    <lineage>
        <taxon>Bacteria</taxon>
        <taxon>Bacillati</taxon>
        <taxon>Actinomycetota</taxon>
        <taxon>Actinomycetes</taxon>
        <taxon>Mycobacteriales</taxon>
        <taxon>Gordoniaceae</taxon>
        <taxon>Gordonia</taxon>
    </lineage>
</organism>
<evidence type="ECO:0000256" key="6">
    <source>
        <dbReference type="ARBA" id="ARBA00070406"/>
    </source>
</evidence>
<keyword evidence="3" id="KW-0238">DNA-binding</keyword>
<gene>
    <name evidence="10" type="ORF">HGA05_05535</name>
</gene>
<evidence type="ECO:0000313" key="10">
    <source>
        <dbReference type="EMBL" id="NKY01029.1"/>
    </source>
</evidence>
<dbReference type="GO" id="GO:0006071">
    <property type="term" value="P:glycerol metabolic process"/>
    <property type="evidence" value="ECO:0007669"/>
    <property type="project" value="UniProtKB-KW"/>
</dbReference>
<evidence type="ECO:0000259" key="9">
    <source>
        <dbReference type="PROSITE" id="PS51078"/>
    </source>
</evidence>
<dbReference type="Pfam" id="PF09339">
    <property type="entry name" value="HTH_IclR"/>
    <property type="match status" value="1"/>
</dbReference>
<dbReference type="InterPro" id="IPR029016">
    <property type="entry name" value="GAF-like_dom_sf"/>
</dbReference>
<dbReference type="SUPFAM" id="SSF55781">
    <property type="entry name" value="GAF domain-like"/>
    <property type="match status" value="1"/>
</dbReference>
<dbReference type="Pfam" id="PF01614">
    <property type="entry name" value="IclR_C"/>
    <property type="match status" value="1"/>
</dbReference>
<dbReference type="FunFam" id="1.10.10.10:FF:000056">
    <property type="entry name" value="IclR family transcriptional regulator"/>
    <property type="match status" value="1"/>
</dbReference>
<feature type="domain" description="IclR-ED" evidence="9">
    <location>
        <begin position="79"/>
        <end position="261"/>
    </location>
</feature>
<protein>
    <recommendedName>
        <fullName evidence="6">Glycerol operon regulatory protein</fullName>
    </recommendedName>
</protein>
<dbReference type="AlphaFoldDB" id="A0A846WIT8"/>
<dbReference type="InterPro" id="IPR011991">
    <property type="entry name" value="ArsR-like_HTH"/>
</dbReference>
<dbReference type="OMA" id="EHMDGLR"/>
<feature type="domain" description="HTH deoR-type" evidence="7">
    <location>
        <begin position="19"/>
        <end position="74"/>
    </location>
</feature>
<dbReference type="RefSeq" id="WP_014358372.1">
    <property type="nucleotide sequence ID" value="NZ_CP073075.1"/>
</dbReference>
<accession>A0A846WIT8</accession>
<evidence type="ECO:0000256" key="3">
    <source>
        <dbReference type="ARBA" id="ARBA00023125"/>
    </source>
</evidence>
<dbReference type="EMBL" id="JAAXPC010000002">
    <property type="protein sequence ID" value="NKY01029.1"/>
    <property type="molecule type" value="Genomic_DNA"/>
</dbReference>
<dbReference type="Gene3D" id="1.10.10.10">
    <property type="entry name" value="Winged helix-like DNA-binding domain superfamily/Winged helix DNA-binding domain"/>
    <property type="match status" value="1"/>
</dbReference>
<dbReference type="InterPro" id="IPR036388">
    <property type="entry name" value="WH-like_DNA-bd_sf"/>
</dbReference>
<evidence type="ECO:0000256" key="2">
    <source>
        <dbReference type="ARBA" id="ARBA00023015"/>
    </source>
</evidence>
<dbReference type="InterPro" id="IPR050707">
    <property type="entry name" value="HTH_MetabolicPath_Reg"/>
</dbReference>
<dbReference type="CDD" id="cd00090">
    <property type="entry name" value="HTH_ARSR"/>
    <property type="match status" value="1"/>
</dbReference>
<comment type="function">
    <text evidence="5">May be an activator protein for the gylABX operon.</text>
</comment>
<evidence type="ECO:0000259" key="8">
    <source>
        <dbReference type="PROSITE" id="PS51077"/>
    </source>
</evidence>